<evidence type="ECO:0000259" key="3">
    <source>
        <dbReference type="PROSITE" id="PS50089"/>
    </source>
</evidence>
<dbReference type="PANTHER" id="PTHR12109">
    <property type="entry name" value="RING FINGER PROTEIN 141-RELATED"/>
    <property type="match status" value="1"/>
</dbReference>
<name>A0A8E2F1T8_9PEZI</name>
<accession>A0A8E2F1T8</accession>
<proteinExistence type="predicted"/>
<keyword evidence="5" id="KW-1185">Reference proteome</keyword>
<feature type="domain" description="RING-type" evidence="3">
    <location>
        <begin position="413"/>
        <end position="460"/>
    </location>
</feature>
<feature type="compositionally biased region" description="Low complexity" evidence="2">
    <location>
        <begin position="153"/>
        <end position="166"/>
    </location>
</feature>
<feature type="region of interest" description="Disordered" evidence="2">
    <location>
        <begin position="195"/>
        <end position="222"/>
    </location>
</feature>
<dbReference type="Pfam" id="PF13920">
    <property type="entry name" value="zf-C3HC4_3"/>
    <property type="match status" value="1"/>
</dbReference>
<protein>
    <recommendedName>
        <fullName evidence="3">RING-type domain-containing protein</fullName>
    </recommendedName>
</protein>
<dbReference type="InterPro" id="IPR047126">
    <property type="entry name" value="RNF141-like"/>
</dbReference>
<evidence type="ECO:0000256" key="1">
    <source>
        <dbReference type="PROSITE-ProRule" id="PRU00175"/>
    </source>
</evidence>
<dbReference type="EMBL" id="KV749665">
    <property type="protein sequence ID" value="OCL08368.1"/>
    <property type="molecule type" value="Genomic_DNA"/>
</dbReference>
<organism evidence="4 5">
    <name type="scientific">Glonium stellatum</name>
    <dbReference type="NCBI Taxonomy" id="574774"/>
    <lineage>
        <taxon>Eukaryota</taxon>
        <taxon>Fungi</taxon>
        <taxon>Dikarya</taxon>
        <taxon>Ascomycota</taxon>
        <taxon>Pezizomycotina</taxon>
        <taxon>Dothideomycetes</taxon>
        <taxon>Pleosporomycetidae</taxon>
        <taxon>Gloniales</taxon>
        <taxon>Gloniaceae</taxon>
        <taxon>Glonium</taxon>
    </lineage>
</organism>
<dbReference type="GO" id="GO:0008270">
    <property type="term" value="F:zinc ion binding"/>
    <property type="evidence" value="ECO:0007669"/>
    <property type="project" value="UniProtKB-KW"/>
</dbReference>
<dbReference type="InterPro" id="IPR001841">
    <property type="entry name" value="Znf_RING"/>
</dbReference>
<dbReference type="PROSITE" id="PS50089">
    <property type="entry name" value="ZF_RING_2"/>
    <property type="match status" value="1"/>
</dbReference>
<keyword evidence="1" id="KW-0862">Zinc</keyword>
<dbReference type="AlphaFoldDB" id="A0A8E2F1T8"/>
<evidence type="ECO:0000313" key="4">
    <source>
        <dbReference type="EMBL" id="OCL08368.1"/>
    </source>
</evidence>
<dbReference type="Gene3D" id="3.30.40.10">
    <property type="entry name" value="Zinc/RING finger domain, C3HC4 (zinc finger)"/>
    <property type="match status" value="1"/>
</dbReference>
<dbReference type="SUPFAM" id="SSF57850">
    <property type="entry name" value="RING/U-box"/>
    <property type="match status" value="1"/>
</dbReference>
<sequence length="472" mass="53809">MGTLTAGVPRLAEHCPHKLATSCRLTSTPRCCACADVRPHSATYSVYIDGVGFVQRGTRWQSYCWFCKEFWNNRVAATDPPLRLSQTRIPEVPDQTQFLERWFEFHQGYRVVRRENGSEDRIAVVGEPLQDVSPGYLPRTLQELRAGQRNDATRAANRTAAAGTIASNESTSSLEQPERTLEEAIDSLLEEISDNEEEDHHIREGAQERNMPQPQLSRPLTRREQMTRRLTERLRENMTRVFGTREEIQSDDYQSPIAGLYTRAWDRYRQAEQQRRSGIIPADPSIPQSMYPGLDVQPPNFHPQPGIINEEDEIVRRIAELEAGRTGGLNPISQTSSIADARAPANGHTSYFEQSRETAHERIARRISEIQSRDIRRPRPHQNQLFDLPHAGLDSDNRPPPMTEAEMMVKLECQICYSQLADTACLPCGHMVMCRWCADITMPVRHGTIPQRPSNCPMCRKKVSQRVRIHHG</sequence>
<keyword evidence="1" id="KW-0479">Metal-binding</keyword>
<reference evidence="4 5" key="1">
    <citation type="journal article" date="2016" name="Nat. Commun.">
        <title>Ectomycorrhizal ecology is imprinted in the genome of the dominant symbiotic fungus Cenococcum geophilum.</title>
        <authorList>
            <consortium name="DOE Joint Genome Institute"/>
            <person name="Peter M."/>
            <person name="Kohler A."/>
            <person name="Ohm R.A."/>
            <person name="Kuo A."/>
            <person name="Krutzmann J."/>
            <person name="Morin E."/>
            <person name="Arend M."/>
            <person name="Barry K.W."/>
            <person name="Binder M."/>
            <person name="Choi C."/>
            <person name="Clum A."/>
            <person name="Copeland A."/>
            <person name="Grisel N."/>
            <person name="Haridas S."/>
            <person name="Kipfer T."/>
            <person name="LaButti K."/>
            <person name="Lindquist E."/>
            <person name="Lipzen A."/>
            <person name="Maire R."/>
            <person name="Meier B."/>
            <person name="Mihaltcheva S."/>
            <person name="Molinier V."/>
            <person name="Murat C."/>
            <person name="Poggeler S."/>
            <person name="Quandt C.A."/>
            <person name="Sperisen C."/>
            <person name="Tritt A."/>
            <person name="Tisserant E."/>
            <person name="Crous P.W."/>
            <person name="Henrissat B."/>
            <person name="Nehls U."/>
            <person name="Egli S."/>
            <person name="Spatafora J.W."/>
            <person name="Grigoriev I.V."/>
            <person name="Martin F.M."/>
        </authorList>
    </citation>
    <scope>NUCLEOTIDE SEQUENCE [LARGE SCALE GENOMIC DNA]</scope>
    <source>
        <strain evidence="4 5">CBS 207.34</strain>
    </source>
</reference>
<feature type="region of interest" description="Disordered" evidence="2">
    <location>
        <begin position="147"/>
        <end position="178"/>
    </location>
</feature>
<evidence type="ECO:0000313" key="5">
    <source>
        <dbReference type="Proteomes" id="UP000250140"/>
    </source>
</evidence>
<dbReference type="SMART" id="SM00184">
    <property type="entry name" value="RING"/>
    <property type="match status" value="1"/>
</dbReference>
<evidence type="ECO:0000256" key="2">
    <source>
        <dbReference type="SAM" id="MobiDB-lite"/>
    </source>
</evidence>
<keyword evidence="1" id="KW-0863">Zinc-finger</keyword>
<dbReference type="Proteomes" id="UP000250140">
    <property type="component" value="Unassembled WGS sequence"/>
</dbReference>
<dbReference type="InterPro" id="IPR013083">
    <property type="entry name" value="Znf_RING/FYVE/PHD"/>
</dbReference>
<dbReference type="OrthoDB" id="1711136at2759"/>
<gene>
    <name evidence="4" type="ORF">AOQ84DRAFT_376831</name>
</gene>
<feature type="compositionally biased region" description="Basic and acidic residues" evidence="2">
    <location>
        <begin position="198"/>
        <end position="207"/>
    </location>
</feature>